<dbReference type="InterPro" id="IPR046358">
    <property type="entry name" value="Flagellin_C"/>
</dbReference>
<dbReference type="SUPFAM" id="SSF64518">
    <property type="entry name" value="Phase 1 flagellin"/>
    <property type="match status" value="1"/>
</dbReference>
<gene>
    <name evidence="2" type="ORF">RUM8411_03057</name>
</gene>
<reference evidence="3" key="1">
    <citation type="submission" date="2017-03" db="EMBL/GenBank/DDBJ databases">
        <authorList>
            <person name="Rodrigo-Torres L."/>
            <person name="Arahal R.D."/>
            <person name="Lucena T."/>
        </authorList>
    </citation>
    <scope>NUCLEOTIDE SEQUENCE [LARGE SCALE GENOMIC DNA]</scope>
    <source>
        <strain evidence="3">CECT 8411</strain>
    </source>
</reference>
<dbReference type="Proteomes" id="UP000193778">
    <property type="component" value="Unassembled WGS sequence"/>
</dbReference>
<dbReference type="OrthoDB" id="7312911at2"/>
<keyword evidence="2" id="KW-0282">Flagellum</keyword>
<keyword evidence="2" id="KW-0969">Cilium</keyword>
<keyword evidence="2" id="KW-0966">Cell projection</keyword>
<proteinExistence type="predicted"/>
<dbReference type="Pfam" id="PF00700">
    <property type="entry name" value="Flagellin_C"/>
    <property type="match status" value="1"/>
</dbReference>
<organism evidence="2 3">
    <name type="scientific">Ruegeria meonggei</name>
    <dbReference type="NCBI Taxonomy" id="1446476"/>
    <lineage>
        <taxon>Bacteria</taxon>
        <taxon>Pseudomonadati</taxon>
        <taxon>Pseudomonadota</taxon>
        <taxon>Alphaproteobacteria</taxon>
        <taxon>Rhodobacterales</taxon>
        <taxon>Roseobacteraceae</taxon>
        <taxon>Ruegeria</taxon>
    </lineage>
</organism>
<sequence>MRISENESVTIPLTATDPALKTALRDIAVAAVVSDTALAVPSDQRTALFTQLGVDLANTQNDTVNLRALVGFAEARIEQAATRNSAARTSLEFSRNELLAADPYQTAAQLQTVQFQLESLYSVTVRNANLSLVNFLR</sequence>
<name>A0A1X6ZV19_9RHOB</name>
<dbReference type="EMBL" id="FWFP01000009">
    <property type="protein sequence ID" value="SLN62252.1"/>
    <property type="molecule type" value="Genomic_DNA"/>
</dbReference>
<evidence type="ECO:0000313" key="2">
    <source>
        <dbReference type="EMBL" id="SLN62252.1"/>
    </source>
</evidence>
<keyword evidence="3" id="KW-1185">Reference proteome</keyword>
<evidence type="ECO:0000259" key="1">
    <source>
        <dbReference type="Pfam" id="PF00700"/>
    </source>
</evidence>
<dbReference type="RefSeq" id="WP_085823563.1">
    <property type="nucleotide sequence ID" value="NZ_FWFP01000009.1"/>
</dbReference>
<protein>
    <submittedName>
        <fullName evidence="2">Flagellar hook-associated protein FlgL</fullName>
    </submittedName>
</protein>
<feature type="domain" description="Flagellin C-terminal" evidence="1">
    <location>
        <begin position="61"/>
        <end position="136"/>
    </location>
</feature>
<evidence type="ECO:0000313" key="3">
    <source>
        <dbReference type="Proteomes" id="UP000193778"/>
    </source>
</evidence>
<accession>A0A1X6ZV19</accession>
<dbReference type="AlphaFoldDB" id="A0A1X6ZV19"/>